<proteinExistence type="predicted"/>
<evidence type="ECO:0000313" key="2">
    <source>
        <dbReference type="Proteomes" id="UP001148838"/>
    </source>
</evidence>
<evidence type="ECO:0000313" key="1">
    <source>
        <dbReference type="EMBL" id="KAJ4426084.1"/>
    </source>
</evidence>
<sequence>MKINSMSELRRLAGVKSMGDAECPTLLDIEICSEQDDPNFGVKCKIFELDACQGIGKNAPFNMNSNTGNAKTTISSHTEIVCTRCGSLAFRQPTEINEYNILLNIERKLSISVSYGIPYRLIGNFPQHIGRISAPLRFSRFTAESRREQSRVHKSLTQYKGYWPEEETKIKVNGKWYDLEFCLRNEDHPEFGLTRRTKEDKVDVCYMSEGKEQKKIIPTSRTEQVIVADHMVTGANSIEFRNPHADVRGSVEVMTHRGDKCNVIKQLNCPKTDLNLISTTNKVSLMRKLGQETMGKGDYQRADQSDQVPWLHVTDAESRMSRHVFLRYSQWVKNYTVCSRNITFRFANGWRMLLLVKANAKLLCGNTRASEICYCKKQIEPSISNSERNISDIDIDIP</sequence>
<keyword evidence="2" id="KW-1185">Reference proteome</keyword>
<organism evidence="1 2">
    <name type="scientific">Periplaneta americana</name>
    <name type="common">American cockroach</name>
    <name type="synonym">Blatta americana</name>
    <dbReference type="NCBI Taxonomy" id="6978"/>
    <lineage>
        <taxon>Eukaryota</taxon>
        <taxon>Metazoa</taxon>
        <taxon>Ecdysozoa</taxon>
        <taxon>Arthropoda</taxon>
        <taxon>Hexapoda</taxon>
        <taxon>Insecta</taxon>
        <taxon>Pterygota</taxon>
        <taxon>Neoptera</taxon>
        <taxon>Polyneoptera</taxon>
        <taxon>Dictyoptera</taxon>
        <taxon>Blattodea</taxon>
        <taxon>Blattoidea</taxon>
        <taxon>Blattidae</taxon>
        <taxon>Blattinae</taxon>
        <taxon>Periplaneta</taxon>
    </lineage>
</organism>
<reference evidence="1 2" key="1">
    <citation type="journal article" date="2022" name="Allergy">
        <title>Genome assembly and annotation of Periplaneta americana reveal a comprehensive cockroach allergen profile.</title>
        <authorList>
            <person name="Wang L."/>
            <person name="Xiong Q."/>
            <person name="Saelim N."/>
            <person name="Wang L."/>
            <person name="Nong W."/>
            <person name="Wan A.T."/>
            <person name="Shi M."/>
            <person name="Liu X."/>
            <person name="Cao Q."/>
            <person name="Hui J.H.L."/>
            <person name="Sookrung N."/>
            <person name="Leung T.F."/>
            <person name="Tungtrongchitr A."/>
            <person name="Tsui S.K.W."/>
        </authorList>
    </citation>
    <scope>NUCLEOTIDE SEQUENCE [LARGE SCALE GENOMIC DNA]</scope>
    <source>
        <strain evidence="1">PWHHKU_190912</strain>
    </source>
</reference>
<dbReference type="EMBL" id="JAJSOF020000040">
    <property type="protein sequence ID" value="KAJ4426084.1"/>
    <property type="molecule type" value="Genomic_DNA"/>
</dbReference>
<gene>
    <name evidence="1" type="ORF">ANN_26893</name>
</gene>
<comment type="caution">
    <text evidence="1">The sequence shown here is derived from an EMBL/GenBank/DDBJ whole genome shotgun (WGS) entry which is preliminary data.</text>
</comment>
<dbReference type="Proteomes" id="UP001148838">
    <property type="component" value="Unassembled WGS sequence"/>
</dbReference>
<accession>A0ABQ8RWJ4</accession>
<protein>
    <submittedName>
        <fullName evidence="1">Uncharacterized protein</fullName>
    </submittedName>
</protein>
<name>A0ABQ8RWJ4_PERAM</name>